<dbReference type="RefSeq" id="WP_120515372.1">
    <property type="nucleotide sequence ID" value="NZ_QXZY01000003.1"/>
</dbReference>
<keyword evidence="1" id="KW-0732">Signal</keyword>
<keyword evidence="3" id="KW-1185">Reference proteome</keyword>
<dbReference type="PROSITE" id="PS51257">
    <property type="entry name" value="PROKAR_LIPOPROTEIN"/>
    <property type="match status" value="1"/>
</dbReference>
<name>A0A3N4MER5_9BACT</name>
<dbReference type="Proteomes" id="UP000279089">
    <property type="component" value="Unassembled WGS sequence"/>
</dbReference>
<dbReference type="EMBL" id="RMBX01000002">
    <property type="protein sequence ID" value="RPD42482.1"/>
    <property type="molecule type" value="Genomic_DNA"/>
</dbReference>
<gene>
    <name evidence="2" type="ORF">EG028_04720</name>
</gene>
<sequence>MQLYLRQFAAALFILAFAACTKTETIDPAPEAQNRIITYSIVNVQGDPISGAVNDRDSSITIYIPFYRQLVVLEPEITVPEGATVTPVSGTLIEDLLDVFRNGRDIKYTVTAKDGSKRTYTLRIVVQQPDLVLDELSTATDIAEFTIDTRLAYDAIHIKLTGSGFMEENELMKMVLVDETGRELSPIGLSTTNVGNIHLIIGSITKFTDPQEPVLQELKTGLYKIKVYSYGKNATTKFPVKINKL</sequence>
<evidence type="ECO:0000313" key="2">
    <source>
        <dbReference type="EMBL" id="RPD42482.1"/>
    </source>
</evidence>
<proteinExistence type="predicted"/>
<dbReference type="Gene3D" id="2.60.40.2340">
    <property type="match status" value="1"/>
</dbReference>
<feature type="signal peptide" evidence="1">
    <location>
        <begin position="1"/>
        <end position="18"/>
    </location>
</feature>
<evidence type="ECO:0000313" key="3">
    <source>
        <dbReference type="Proteomes" id="UP000279089"/>
    </source>
</evidence>
<evidence type="ECO:0008006" key="4">
    <source>
        <dbReference type="Google" id="ProtNLM"/>
    </source>
</evidence>
<comment type="caution">
    <text evidence="2">The sequence shown here is derived from an EMBL/GenBank/DDBJ whole genome shotgun (WGS) entry which is preliminary data.</text>
</comment>
<reference evidence="3" key="1">
    <citation type="submission" date="2018-11" db="EMBL/GenBank/DDBJ databases">
        <title>Chitinophaga lutea sp.nov., isolate from arsenic contaminated soil.</title>
        <authorList>
            <person name="Zong Y."/>
        </authorList>
    </citation>
    <scope>NUCLEOTIDE SEQUENCE [LARGE SCALE GENOMIC DNA]</scope>
    <source>
        <strain evidence="3">YLT18</strain>
    </source>
</reference>
<organism evidence="2 3">
    <name type="scientific">Chitinophaga barathri</name>
    <dbReference type="NCBI Taxonomy" id="1647451"/>
    <lineage>
        <taxon>Bacteria</taxon>
        <taxon>Pseudomonadati</taxon>
        <taxon>Bacteroidota</taxon>
        <taxon>Chitinophagia</taxon>
        <taxon>Chitinophagales</taxon>
        <taxon>Chitinophagaceae</taxon>
        <taxon>Chitinophaga</taxon>
    </lineage>
</organism>
<accession>A0A3N4MER5</accession>
<protein>
    <recommendedName>
        <fullName evidence="4">DUF5018 domain-containing protein</fullName>
    </recommendedName>
</protein>
<evidence type="ECO:0000256" key="1">
    <source>
        <dbReference type="SAM" id="SignalP"/>
    </source>
</evidence>
<dbReference type="AlphaFoldDB" id="A0A3N4MER5"/>
<dbReference type="OrthoDB" id="674886at2"/>
<feature type="chain" id="PRO_5018212309" description="DUF5018 domain-containing protein" evidence="1">
    <location>
        <begin position="19"/>
        <end position="245"/>
    </location>
</feature>